<dbReference type="EMBL" id="FNCH01000028">
    <property type="protein sequence ID" value="SDH53753.1"/>
    <property type="molecule type" value="Genomic_DNA"/>
</dbReference>
<name>A0A1G8D891_9SPHI</name>
<evidence type="ECO:0000313" key="1">
    <source>
        <dbReference type="EMBL" id="SDH53753.1"/>
    </source>
</evidence>
<accession>A0A1G8D891</accession>
<organism evidence="1 2">
    <name type="scientific">Pedobacter terrae</name>
    <dbReference type="NCBI Taxonomy" id="405671"/>
    <lineage>
        <taxon>Bacteria</taxon>
        <taxon>Pseudomonadati</taxon>
        <taxon>Bacteroidota</taxon>
        <taxon>Sphingobacteriia</taxon>
        <taxon>Sphingobacteriales</taxon>
        <taxon>Sphingobacteriaceae</taxon>
        <taxon>Pedobacter</taxon>
    </lineage>
</organism>
<dbReference type="RefSeq" id="WP_090504142.1">
    <property type="nucleotide sequence ID" value="NZ_FNCH01000028.1"/>
</dbReference>
<gene>
    <name evidence="1" type="ORF">SAMN05421827_12838</name>
</gene>
<protein>
    <submittedName>
        <fullName evidence="1">Uncharacterized protein</fullName>
    </submittedName>
</protein>
<sequence>MENEEDYLFDKADAEWQKQEEQEKLYDEHEKYLESLSEDDIDDLLAEDAERKRQNRLKWDAFKNKSQSYDPYKAYKFNED</sequence>
<dbReference type="STRING" id="405671.SAMN05421827_12838"/>
<dbReference type="AlphaFoldDB" id="A0A1G8D891"/>
<reference evidence="2" key="1">
    <citation type="submission" date="2016-10" db="EMBL/GenBank/DDBJ databases">
        <authorList>
            <person name="Varghese N."/>
            <person name="Submissions S."/>
        </authorList>
    </citation>
    <scope>NUCLEOTIDE SEQUENCE [LARGE SCALE GENOMIC DNA]</scope>
    <source>
        <strain evidence="2">DSM 17933</strain>
    </source>
</reference>
<proteinExistence type="predicted"/>
<keyword evidence="2" id="KW-1185">Reference proteome</keyword>
<dbReference type="Proteomes" id="UP000199643">
    <property type="component" value="Unassembled WGS sequence"/>
</dbReference>
<evidence type="ECO:0000313" key="2">
    <source>
        <dbReference type="Proteomes" id="UP000199643"/>
    </source>
</evidence>